<feature type="compositionally biased region" description="Basic and acidic residues" evidence="1">
    <location>
        <begin position="76"/>
        <end position="87"/>
    </location>
</feature>
<comment type="caution">
    <text evidence="3">The sequence shown here is derived from an EMBL/GenBank/DDBJ whole genome shotgun (WGS) entry which is preliminary data.</text>
</comment>
<organism evidence="3 4">
    <name type="scientific">Saxophila tyrrhenica</name>
    <dbReference type="NCBI Taxonomy" id="1690608"/>
    <lineage>
        <taxon>Eukaryota</taxon>
        <taxon>Fungi</taxon>
        <taxon>Dikarya</taxon>
        <taxon>Ascomycota</taxon>
        <taxon>Pezizomycotina</taxon>
        <taxon>Dothideomycetes</taxon>
        <taxon>Dothideomycetidae</taxon>
        <taxon>Mycosphaerellales</taxon>
        <taxon>Extremaceae</taxon>
        <taxon>Saxophila</taxon>
    </lineage>
</organism>
<gene>
    <name evidence="3" type="ORF">LTR77_002003</name>
</gene>
<keyword evidence="2" id="KW-0472">Membrane</keyword>
<dbReference type="GeneID" id="89923350"/>
<name>A0AAV9PK40_9PEZI</name>
<protein>
    <recommendedName>
        <fullName evidence="5">Energy transducer TonB</fullName>
    </recommendedName>
</protein>
<keyword evidence="2" id="KW-1133">Transmembrane helix</keyword>
<dbReference type="Proteomes" id="UP001337655">
    <property type="component" value="Unassembled WGS sequence"/>
</dbReference>
<keyword evidence="2" id="KW-0812">Transmembrane</keyword>
<evidence type="ECO:0008006" key="5">
    <source>
        <dbReference type="Google" id="ProtNLM"/>
    </source>
</evidence>
<reference evidence="3 4" key="1">
    <citation type="submission" date="2023-08" db="EMBL/GenBank/DDBJ databases">
        <title>Black Yeasts Isolated from many extreme environments.</title>
        <authorList>
            <person name="Coleine C."/>
            <person name="Stajich J.E."/>
            <person name="Selbmann L."/>
        </authorList>
    </citation>
    <scope>NUCLEOTIDE SEQUENCE [LARGE SCALE GENOMIC DNA]</scope>
    <source>
        <strain evidence="3 4">CCFEE 5935</strain>
    </source>
</reference>
<evidence type="ECO:0000313" key="3">
    <source>
        <dbReference type="EMBL" id="KAK5173322.1"/>
    </source>
</evidence>
<feature type="region of interest" description="Disordered" evidence="1">
    <location>
        <begin position="61"/>
        <end position="87"/>
    </location>
</feature>
<dbReference type="AlphaFoldDB" id="A0AAV9PK40"/>
<keyword evidence="4" id="KW-1185">Reference proteome</keyword>
<accession>A0AAV9PK40</accession>
<evidence type="ECO:0000256" key="1">
    <source>
        <dbReference type="SAM" id="MobiDB-lite"/>
    </source>
</evidence>
<feature type="transmembrane region" description="Helical" evidence="2">
    <location>
        <begin position="6"/>
        <end position="30"/>
    </location>
</feature>
<sequence>MPSLASTPWLQVVCGLAAILFWAIGLGIILRSPDDEEEEQAVQAVPLKANALDDEPPLEALKVLPSTDSPNAGDVLPRKGREYDDDE</sequence>
<proteinExistence type="predicted"/>
<dbReference type="EMBL" id="JAVRRT010000003">
    <property type="protein sequence ID" value="KAK5173322.1"/>
    <property type="molecule type" value="Genomic_DNA"/>
</dbReference>
<dbReference type="RefSeq" id="XP_064662017.1">
    <property type="nucleotide sequence ID" value="XM_064799262.1"/>
</dbReference>
<evidence type="ECO:0000256" key="2">
    <source>
        <dbReference type="SAM" id="Phobius"/>
    </source>
</evidence>
<evidence type="ECO:0000313" key="4">
    <source>
        <dbReference type="Proteomes" id="UP001337655"/>
    </source>
</evidence>